<gene>
    <name evidence="1" type="ORF">SMN809_LOCUS21903</name>
</gene>
<dbReference type="Proteomes" id="UP000676336">
    <property type="component" value="Unassembled WGS sequence"/>
</dbReference>
<organism evidence="1 2">
    <name type="scientific">Rotaria magnacalcarata</name>
    <dbReference type="NCBI Taxonomy" id="392030"/>
    <lineage>
        <taxon>Eukaryota</taxon>
        <taxon>Metazoa</taxon>
        <taxon>Spiralia</taxon>
        <taxon>Gnathifera</taxon>
        <taxon>Rotifera</taxon>
        <taxon>Eurotatoria</taxon>
        <taxon>Bdelloidea</taxon>
        <taxon>Philodinida</taxon>
        <taxon>Philodinidae</taxon>
        <taxon>Rotaria</taxon>
    </lineage>
</organism>
<protein>
    <submittedName>
        <fullName evidence="1">Uncharacterized protein</fullName>
    </submittedName>
</protein>
<accession>A0A8S2S4B4</accession>
<dbReference type="AlphaFoldDB" id="A0A8S2S4B4"/>
<comment type="caution">
    <text evidence="1">The sequence shown here is derived from an EMBL/GenBank/DDBJ whole genome shotgun (WGS) entry which is preliminary data.</text>
</comment>
<proteinExistence type="predicted"/>
<sequence length="73" mass="8348">MNNENDEFTTNKLNQFPNELTFECMSDQPVNNDASCILRGQSIDKSSALFDDKIIEKKFEFPSNQSVVNIDNN</sequence>
<name>A0A8S2S4B4_9BILA</name>
<reference evidence="1" key="1">
    <citation type="submission" date="2021-02" db="EMBL/GenBank/DDBJ databases">
        <authorList>
            <person name="Nowell W R."/>
        </authorList>
    </citation>
    <scope>NUCLEOTIDE SEQUENCE</scope>
</reference>
<dbReference type="EMBL" id="CAJOBI010018595">
    <property type="protein sequence ID" value="CAF4201338.1"/>
    <property type="molecule type" value="Genomic_DNA"/>
</dbReference>
<feature type="non-terminal residue" evidence="1">
    <location>
        <position position="73"/>
    </location>
</feature>
<evidence type="ECO:0000313" key="1">
    <source>
        <dbReference type="EMBL" id="CAF4201338.1"/>
    </source>
</evidence>
<evidence type="ECO:0000313" key="2">
    <source>
        <dbReference type="Proteomes" id="UP000676336"/>
    </source>
</evidence>